<organism evidence="1 2">
    <name type="scientific">Streptomyces hundungensis</name>
    <dbReference type="NCBI Taxonomy" id="1077946"/>
    <lineage>
        <taxon>Bacteria</taxon>
        <taxon>Bacillati</taxon>
        <taxon>Actinomycetota</taxon>
        <taxon>Actinomycetes</taxon>
        <taxon>Kitasatosporales</taxon>
        <taxon>Streptomycetaceae</taxon>
        <taxon>Streptomyces</taxon>
    </lineage>
</organism>
<proteinExistence type="predicted"/>
<evidence type="ECO:0000313" key="1">
    <source>
        <dbReference type="EMBL" id="AYG84602.1"/>
    </source>
</evidence>
<accession>A0A387HRW2</accession>
<keyword evidence="2" id="KW-1185">Reference proteome</keyword>
<dbReference type="GO" id="GO:0019441">
    <property type="term" value="P:L-tryptophan catabolic process to kynurenine"/>
    <property type="evidence" value="ECO:0007669"/>
    <property type="project" value="InterPro"/>
</dbReference>
<dbReference type="Proteomes" id="UP000271554">
    <property type="component" value="Chromosome"/>
</dbReference>
<sequence>MSSSDYARYLALDDLLGLQRPLYPAGRDPAVEAAERFFIVAHQTSELWLAQAALDIDAAVDALAEADGSPEWDGPERALEHLGRVTGMVRVLDETVRLLERLPLQHFAAFRRHLGTASGAQSRGFHALDDRLGTASDGGTSPLYSAYLKALAAGATRVEEVCERGAAGAGVHHRVAEALLDLGYAFWRWKITHLSLVDRTVGGLRGTGGSTGLSYLAARVRMPFPELRAAREERHTLQE</sequence>
<gene>
    <name evidence="1" type="primary">kynA_3</name>
    <name evidence="1" type="ORF">DWB77_06816</name>
</gene>
<dbReference type="KEGG" id="shun:DWB77_06816"/>
<dbReference type="GO" id="GO:0046872">
    <property type="term" value="F:metal ion binding"/>
    <property type="evidence" value="ECO:0007669"/>
    <property type="project" value="InterPro"/>
</dbReference>
<dbReference type="EMBL" id="CP032698">
    <property type="protein sequence ID" value="AYG84602.1"/>
    <property type="molecule type" value="Genomic_DNA"/>
</dbReference>
<dbReference type="RefSeq" id="WP_120726100.1">
    <property type="nucleotide sequence ID" value="NZ_CP032698.1"/>
</dbReference>
<dbReference type="Gene3D" id="1.20.58.480">
    <property type="match status" value="2"/>
</dbReference>
<dbReference type="InterPro" id="IPR004981">
    <property type="entry name" value="Trp_2_3_dOase"/>
</dbReference>
<name>A0A387HRW2_9ACTN</name>
<evidence type="ECO:0000313" key="2">
    <source>
        <dbReference type="Proteomes" id="UP000271554"/>
    </source>
</evidence>
<dbReference type="InterPro" id="IPR037217">
    <property type="entry name" value="Trp/Indoleamine_2_3_dOase-like"/>
</dbReference>
<dbReference type="GO" id="GO:0019442">
    <property type="term" value="P:L-tryptophan catabolic process to acetyl-CoA"/>
    <property type="evidence" value="ECO:0007669"/>
    <property type="project" value="TreeGrafter"/>
</dbReference>
<keyword evidence="1" id="KW-0560">Oxidoreductase</keyword>
<dbReference type="GO" id="GO:0020037">
    <property type="term" value="F:heme binding"/>
    <property type="evidence" value="ECO:0007669"/>
    <property type="project" value="InterPro"/>
</dbReference>
<reference evidence="1 2" key="1">
    <citation type="submission" date="2018-10" db="EMBL/GenBank/DDBJ databases">
        <title>Relationship between Morphology and Antimicrobial Activity in Streptomyces.</title>
        <authorList>
            <person name="Kang H.J."/>
            <person name="Kim S.B."/>
        </authorList>
    </citation>
    <scope>NUCLEOTIDE SEQUENCE [LARGE SCALE GENOMIC DNA]</scope>
    <source>
        <strain evidence="1 2">BH38</strain>
    </source>
</reference>
<keyword evidence="1" id="KW-0223">Dioxygenase</keyword>
<dbReference type="OrthoDB" id="9776847at2"/>
<dbReference type="PANTHER" id="PTHR10138:SF0">
    <property type="entry name" value="TRYPTOPHAN 2,3-DIOXYGENASE"/>
    <property type="match status" value="1"/>
</dbReference>
<dbReference type="PANTHER" id="PTHR10138">
    <property type="entry name" value="TRYPTOPHAN 2,3-DIOXYGENASE"/>
    <property type="match status" value="1"/>
</dbReference>
<dbReference type="EC" id="1.13.11.11" evidence="1"/>
<dbReference type="AlphaFoldDB" id="A0A387HRW2"/>
<dbReference type="GO" id="GO:0004833">
    <property type="term" value="F:L-tryptophan 2,3-dioxygenase activity"/>
    <property type="evidence" value="ECO:0007669"/>
    <property type="project" value="UniProtKB-EC"/>
</dbReference>
<dbReference type="SUPFAM" id="SSF140959">
    <property type="entry name" value="Indolic compounds 2,3-dioxygenase-like"/>
    <property type="match status" value="1"/>
</dbReference>
<dbReference type="Pfam" id="PF03301">
    <property type="entry name" value="Trp_dioxygenase"/>
    <property type="match status" value="2"/>
</dbReference>
<protein>
    <submittedName>
        <fullName evidence="1">Tryptophan 2,3-dioxygenase</fullName>
        <ecNumber evidence="1">1.13.11.11</ecNumber>
    </submittedName>
</protein>